<accession>A0ABT5XAK5</accession>
<dbReference type="Proteomes" id="UP001220010">
    <property type="component" value="Unassembled WGS sequence"/>
</dbReference>
<comment type="caution">
    <text evidence="3">The sequence shown here is derived from an EMBL/GenBank/DDBJ whole genome shotgun (WGS) entry which is preliminary data.</text>
</comment>
<dbReference type="InterPro" id="IPR013762">
    <property type="entry name" value="Integrase-like_cat_sf"/>
</dbReference>
<dbReference type="Pfam" id="PF00589">
    <property type="entry name" value="Phage_integrase"/>
    <property type="match status" value="1"/>
</dbReference>
<keyword evidence="1" id="KW-0233">DNA recombination</keyword>
<sequence>MTIPKLISQEDFEKLMVNLPSERDRLIISLLYGTGARVGELMGAKVGDLDLTEGLLHLQAHKTKTRQYRAVLIPERLLPPLREWIGGREAGGWLFPGQRGGPLSPRRVRQIIAQAAEEAGVQRIYGRSADGRELGIVSPHTLRHLHAVTALDAGVPLNDLQAQLGHSSLSTTSVYLRTGLEHRRRSYARF</sequence>
<reference evidence="3 4" key="1">
    <citation type="submission" date="2023-03" db="EMBL/GenBank/DDBJ databases">
        <title>WGS of Methanotrichaceae archaeon Mx.</title>
        <authorList>
            <person name="Sorokin D.Y."/>
            <person name="Merkel A.Y."/>
        </authorList>
    </citation>
    <scope>NUCLEOTIDE SEQUENCE [LARGE SCALE GENOMIC DNA]</scope>
    <source>
        <strain evidence="3 4">Mx</strain>
    </source>
</reference>
<keyword evidence="4" id="KW-1185">Reference proteome</keyword>
<evidence type="ECO:0000313" key="3">
    <source>
        <dbReference type="EMBL" id="MDF0591736.1"/>
    </source>
</evidence>
<dbReference type="RefSeq" id="WP_316967461.1">
    <property type="nucleotide sequence ID" value="NZ_JARFPK010000059.1"/>
</dbReference>
<evidence type="ECO:0000313" key="4">
    <source>
        <dbReference type="Proteomes" id="UP001220010"/>
    </source>
</evidence>
<protein>
    <submittedName>
        <fullName evidence="3">Tyrosine-type recombinase/integrase</fullName>
    </submittedName>
</protein>
<dbReference type="InterPro" id="IPR002104">
    <property type="entry name" value="Integrase_catalytic"/>
</dbReference>
<evidence type="ECO:0000259" key="2">
    <source>
        <dbReference type="PROSITE" id="PS51898"/>
    </source>
</evidence>
<dbReference type="SUPFAM" id="SSF56349">
    <property type="entry name" value="DNA breaking-rejoining enzymes"/>
    <property type="match status" value="1"/>
</dbReference>
<dbReference type="Gene3D" id="1.10.443.10">
    <property type="entry name" value="Intergrase catalytic core"/>
    <property type="match status" value="1"/>
</dbReference>
<gene>
    <name evidence="3" type="ORF">P0O15_11260</name>
</gene>
<dbReference type="EMBL" id="JARFPK010000059">
    <property type="protein sequence ID" value="MDF0591736.1"/>
    <property type="molecule type" value="Genomic_DNA"/>
</dbReference>
<organism evidence="3 4">
    <name type="scientific">Candidatus Methanocrinis natronophilus</name>
    <dbReference type="NCBI Taxonomy" id="3033396"/>
    <lineage>
        <taxon>Archaea</taxon>
        <taxon>Methanobacteriati</taxon>
        <taxon>Methanobacteriota</taxon>
        <taxon>Stenosarchaea group</taxon>
        <taxon>Methanomicrobia</taxon>
        <taxon>Methanotrichales</taxon>
        <taxon>Methanotrichaceae</taxon>
        <taxon>Methanocrinis</taxon>
    </lineage>
</organism>
<dbReference type="PROSITE" id="PS51898">
    <property type="entry name" value="TYR_RECOMBINASE"/>
    <property type="match status" value="1"/>
</dbReference>
<proteinExistence type="predicted"/>
<name>A0ABT5XAK5_9EURY</name>
<feature type="domain" description="Tyr recombinase" evidence="2">
    <location>
        <begin position="2"/>
        <end position="188"/>
    </location>
</feature>
<dbReference type="PANTHER" id="PTHR30349">
    <property type="entry name" value="PHAGE INTEGRASE-RELATED"/>
    <property type="match status" value="1"/>
</dbReference>
<dbReference type="PANTHER" id="PTHR30349:SF64">
    <property type="entry name" value="PROPHAGE INTEGRASE INTD-RELATED"/>
    <property type="match status" value="1"/>
</dbReference>
<dbReference type="InterPro" id="IPR050090">
    <property type="entry name" value="Tyrosine_recombinase_XerCD"/>
</dbReference>
<dbReference type="InterPro" id="IPR011010">
    <property type="entry name" value="DNA_brk_join_enz"/>
</dbReference>
<evidence type="ECO:0000256" key="1">
    <source>
        <dbReference type="ARBA" id="ARBA00023172"/>
    </source>
</evidence>